<dbReference type="PANTHER" id="PTHR24264">
    <property type="entry name" value="TRYPSIN-RELATED"/>
    <property type="match status" value="1"/>
</dbReference>
<organism evidence="5 6">
    <name type="scientific">Gracilariopsis chorda</name>
    <dbReference type="NCBI Taxonomy" id="448386"/>
    <lineage>
        <taxon>Eukaryota</taxon>
        <taxon>Rhodophyta</taxon>
        <taxon>Florideophyceae</taxon>
        <taxon>Rhodymeniophycidae</taxon>
        <taxon>Gracilariales</taxon>
        <taxon>Gracilariaceae</taxon>
        <taxon>Gracilariopsis</taxon>
    </lineage>
</organism>
<dbReference type="Gene3D" id="2.40.10.10">
    <property type="entry name" value="Trypsin-like serine proteases"/>
    <property type="match status" value="1"/>
</dbReference>
<dbReference type="InterPro" id="IPR043504">
    <property type="entry name" value="Peptidase_S1_PA_chymotrypsin"/>
</dbReference>
<evidence type="ECO:0000256" key="1">
    <source>
        <dbReference type="ARBA" id="ARBA00022670"/>
    </source>
</evidence>
<dbReference type="PROSITE" id="PS50240">
    <property type="entry name" value="TRYPSIN_DOM"/>
    <property type="match status" value="1"/>
</dbReference>
<evidence type="ECO:0000259" key="4">
    <source>
        <dbReference type="PROSITE" id="PS50240"/>
    </source>
</evidence>
<dbReference type="GO" id="GO:0005615">
    <property type="term" value="C:extracellular space"/>
    <property type="evidence" value="ECO:0007669"/>
    <property type="project" value="TreeGrafter"/>
</dbReference>
<sequence>MRRFLCFVAIATLTLLCSTAQGTKQKRVVGGRTAAYLYVRHLAYIQIITNNGFYYTCTGSVVARRWILTAAHCVDAYGTGDDADKKKTHVYIGSKLTIPDESERRYFLEDIFLQKKFQSDLNDFRNDVAMLKLKDDIVEHKYHPVRIGTAPVQGSTVIAAGYGSVDEDGTRAVEAMETNVVTQNFSTCSQREINSIRQTLDNRVQVCIIRLFMTVGDGDGDSGGPLFRVNEEGKVIQFASTSFSTKGCAEPGGVAWYARLWSYRRAISKLIRGDTNSSFRRMAAVNADTKTSEGEASWRHKPTRIGVRLDLKRMRDRASEEDDVEASPEEEAYA</sequence>
<dbReference type="InterPro" id="IPR001254">
    <property type="entry name" value="Trypsin_dom"/>
</dbReference>
<evidence type="ECO:0000313" key="5">
    <source>
        <dbReference type="EMBL" id="PXF45819.1"/>
    </source>
</evidence>
<name>A0A2V3IUQ6_9FLOR</name>
<evidence type="ECO:0000313" key="6">
    <source>
        <dbReference type="Proteomes" id="UP000247409"/>
    </source>
</evidence>
<dbReference type="GO" id="GO:0006508">
    <property type="term" value="P:proteolysis"/>
    <property type="evidence" value="ECO:0007669"/>
    <property type="project" value="UniProtKB-KW"/>
</dbReference>
<dbReference type="SMART" id="SM00020">
    <property type="entry name" value="Tryp_SPc"/>
    <property type="match status" value="1"/>
</dbReference>
<dbReference type="GO" id="GO:0004252">
    <property type="term" value="F:serine-type endopeptidase activity"/>
    <property type="evidence" value="ECO:0007669"/>
    <property type="project" value="InterPro"/>
</dbReference>
<evidence type="ECO:0000256" key="3">
    <source>
        <dbReference type="SAM" id="SignalP"/>
    </source>
</evidence>
<accession>A0A2V3IUQ6</accession>
<dbReference type="InterPro" id="IPR050127">
    <property type="entry name" value="Serine_Proteases_S1"/>
</dbReference>
<proteinExistence type="predicted"/>
<keyword evidence="3" id="KW-0732">Signal</keyword>
<dbReference type="PANTHER" id="PTHR24264:SF54">
    <property type="entry name" value="PEPTIDASE S1 DOMAIN-CONTAINING PROTEIN"/>
    <property type="match status" value="1"/>
</dbReference>
<comment type="caution">
    <text evidence="5">The sequence shown here is derived from an EMBL/GenBank/DDBJ whole genome shotgun (WGS) entry which is preliminary data.</text>
</comment>
<dbReference type="AlphaFoldDB" id="A0A2V3IUQ6"/>
<gene>
    <name evidence="5" type="ORF">BWQ96_04431</name>
</gene>
<dbReference type="InterPro" id="IPR009003">
    <property type="entry name" value="Peptidase_S1_PA"/>
</dbReference>
<dbReference type="SUPFAM" id="SSF50494">
    <property type="entry name" value="Trypsin-like serine proteases"/>
    <property type="match status" value="1"/>
</dbReference>
<dbReference type="Pfam" id="PF00089">
    <property type="entry name" value="Trypsin"/>
    <property type="match status" value="1"/>
</dbReference>
<evidence type="ECO:0000256" key="2">
    <source>
        <dbReference type="ARBA" id="ARBA00022801"/>
    </source>
</evidence>
<dbReference type="PRINTS" id="PR00722">
    <property type="entry name" value="CHYMOTRYPSIN"/>
</dbReference>
<reference evidence="5 6" key="1">
    <citation type="journal article" date="2018" name="Mol. Biol. Evol.">
        <title>Analysis of the draft genome of the red seaweed Gracilariopsis chorda provides insights into genome size evolution in Rhodophyta.</title>
        <authorList>
            <person name="Lee J."/>
            <person name="Yang E.C."/>
            <person name="Graf L."/>
            <person name="Yang J.H."/>
            <person name="Qiu H."/>
            <person name="Zel Zion U."/>
            <person name="Chan C.X."/>
            <person name="Stephens T.G."/>
            <person name="Weber A.P.M."/>
            <person name="Boo G.H."/>
            <person name="Boo S.M."/>
            <person name="Kim K.M."/>
            <person name="Shin Y."/>
            <person name="Jung M."/>
            <person name="Lee S.J."/>
            <person name="Yim H.S."/>
            <person name="Lee J.H."/>
            <person name="Bhattacharya D."/>
            <person name="Yoon H.S."/>
        </authorList>
    </citation>
    <scope>NUCLEOTIDE SEQUENCE [LARGE SCALE GENOMIC DNA]</scope>
    <source>
        <strain evidence="5 6">SKKU-2015</strain>
        <tissue evidence="5">Whole body</tissue>
    </source>
</reference>
<dbReference type="STRING" id="448386.A0A2V3IUQ6"/>
<keyword evidence="1" id="KW-0645">Protease</keyword>
<dbReference type="EMBL" id="NBIV01000052">
    <property type="protein sequence ID" value="PXF45819.1"/>
    <property type="molecule type" value="Genomic_DNA"/>
</dbReference>
<keyword evidence="6" id="KW-1185">Reference proteome</keyword>
<keyword evidence="2" id="KW-0378">Hydrolase</keyword>
<protein>
    <submittedName>
        <fullName evidence="5">Chymotrypsin-like elastase family member 1</fullName>
    </submittedName>
</protein>
<dbReference type="OrthoDB" id="6056at2759"/>
<feature type="domain" description="Peptidase S1" evidence="4">
    <location>
        <begin position="28"/>
        <end position="272"/>
    </location>
</feature>
<feature type="chain" id="PRO_5015906468" evidence="3">
    <location>
        <begin position="23"/>
        <end position="334"/>
    </location>
</feature>
<feature type="signal peptide" evidence="3">
    <location>
        <begin position="1"/>
        <end position="22"/>
    </location>
</feature>
<dbReference type="Proteomes" id="UP000247409">
    <property type="component" value="Unassembled WGS sequence"/>
</dbReference>
<dbReference type="InterPro" id="IPR001314">
    <property type="entry name" value="Peptidase_S1A"/>
</dbReference>
<dbReference type="PROSITE" id="PS00134">
    <property type="entry name" value="TRYPSIN_HIS"/>
    <property type="match status" value="1"/>
</dbReference>
<dbReference type="InterPro" id="IPR018114">
    <property type="entry name" value="TRYPSIN_HIS"/>
</dbReference>